<dbReference type="Gene3D" id="3.40.600.10">
    <property type="entry name" value="DNA mismatch repair MutH/Restriction endonuclease, type II"/>
    <property type="match status" value="2"/>
</dbReference>
<keyword evidence="2" id="KW-0255">Endonuclease</keyword>
<accession>A0A2U2XE22</accession>
<dbReference type="InterPro" id="IPR037057">
    <property type="entry name" value="DNA_rep_MutH/T2_RE_sf"/>
</dbReference>
<dbReference type="SMART" id="SM00927">
    <property type="entry name" value="MutH"/>
    <property type="match status" value="1"/>
</dbReference>
<dbReference type="CDD" id="cd22356">
    <property type="entry name" value="Sau3AI_N-like"/>
    <property type="match status" value="1"/>
</dbReference>
<keyword evidence="3" id="KW-0378">Hydrolase</keyword>
<dbReference type="Pfam" id="PF02976">
    <property type="entry name" value="MutH"/>
    <property type="match status" value="1"/>
</dbReference>
<sequence>MDNDLKYDIHSADSIVEFSKKLKNKTLRQVCGAAIEKHGYKGKGNFGQILEKFYFGYEPNSDAAPDFLEAGLELKSSPLKVLKNGEFRSKERLVLNIINYLEVHKEEFDSSSFLQKNAHLLLVFYLHEKETDLLDYLIKLVDGWKYPEEDLKIIKRDWEFINKKIKEGRAHELSEGDTFYLGACTKGSTALKSYRKQPFNEEKAKQRAYSLKQGYVNHIIAKIAQNEKHVFGKLLDKRDQQIGDNESKIKPLYLEREDLPSIASDFLEPYGKVLNNSEDISDELSIEEVVVSKFEPFYGCTSIEIENDLSLDLNRKAKSYFANLSKAILGIKLGQKIEEFEKADIQVKTVRLKENLLPKEDISFPTFKYEELILGDWEDAEFKSVLESKFFFIFYQYSGEELVLRKATFWNMPYSDILEAKTVWDRMRLLISTGKIVKEVTSKGIRKTHFPKKSEFRISHVRPHAQNKEDVYPLPVKDVLTGLTEFTKHCFWLNASYVRDNIFKQHYY</sequence>
<dbReference type="CDD" id="cd22355">
    <property type="entry name" value="Sau3AI_C"/>
    <property type="match status" value="1"/>
</dbReference>
<dbReference type="NCBIfam" id="NF040973">
    <property type="entry name" value="restrict_Sau3AI"/>
    <property type="match status" value="1"/>
</dbReference>
<dbReference type="GO" id="GO:0016787">
    <property type="term" value="F:hydrolase activity"/>
    <property type="evidence" value="ECO:0007669"/>
    <property type="project" value="UniProtKB-KW"/>
</dbReference>
<keyword evidence="6" id="KW-1185">Reference proteome</keyword>
<dbReference type="AlphaFoldDB" id="A0A2U2XE22"/>
<evidence type="ECO:0000313" key="6">
    <source>
        <dbReference type="Proteomes" id="UP000245370"/>
    </source>
</evidence>
<dbReference type="OrthoDB" id="3188707at2"/>
<keyword evidence="1" id="KW-0540">Nuclease</keyword>
<organism evidence="5 6">
    <name type="scientific">Brumimicrobium oceani</name>
    <dbReference type="NCBI Taxonomy" id="2100725"/>
    <lineage>
        <taxon>Bacteria</taxon>
        <taxon>Pseudomonadati</taxon>
        <taxon>Bacteroidota</taxon>
        <taxon>Flavobacteriia</taxon>
        <taxon>Flavobacteriales</taxon>
        <taxon>Crocinitomicaceae</taxon>
        <taxon>Brumimicrobium</taxon>
    </lineage>
</organism>
<dbReference type="EMBL" id="QFRJ01000003">
    <property type="protein sequence ID" value="PWH86035.1"/>
    <property type="molecule type" value="Genomic_DNA"/>
</dbReference>
<dbReference type="GO" id="GO:0003677">
    <property type="term" value="F:DNA binding"/>
    <property type="evidence" value="ECO:0007669"/>
    <property type="project" value="InterPro"/>
</dbReference>
<reference evidence="5 6" key="2">
    <citation type="submission" date="2018-05" db="EMBL/GenBank/DDBJ databases">
        <authorList>
            <person name="Lanie J.A."/>
            <person name="Ng W.-L."/>
            <person name="Kazmierczak K.M."/>
            <person name="Andrzejewski T.M."/>
            <person name="Davidsen T.M."/>
            <person name="Wayne K.J."/>
            <person name="Tettelin H."/>
            <person name="Glass J.I."/>
            <person name="Rusch D."/>
            <person name="Podicherti R."/>
            <person name="Tsui H.-C.T."/>
            <person name="Winkler M.E."/>
        </authorList>
    </citation>
    <scope>NUCLEOTIDE SEQUENCE [LARGE SCALE GENOMIC DNA]</scope>
    <source>
        <strain evidence="5 6">C305</strain>
    </source>
</reference>
<evidence type="ECO:0000256" key="3">
    <source>
        <dbReference type="ARBA" id="ARBA00022801"/>
    </source>
</evidence>
<feature type="domain" description="DNA mismatch repair MutH/Type II restriction enzyme Sau3AI" evidence="4">
    <location>
        <begin position="55"/>
        <end position="157"/>
    </location>
</feature>
<name>A0A2U2XE22_9FLAO</name>
<dbReference type="SUPFAM" id="SSF52980">
    <property type="entry name" value="Restriction endonuclease-like"/>
    <property type="match status" value="2"/>
</dbReference>
<gene>
    <name evidence="5" type="ORF">DIT68_05625</name>
</gene>
<dbReference type="GO" id="GO:0004519">
    <property type="term" value="F:endonuclease activity"/>
    <property type="evidence" value="ECO:0007669"/>
    <property type="project" value="UniProtKB-KW"/>
</dbReference>
<protein>
    <submittedName>
        <fullName evidence="5">DNA mismatch repair protein</fullName>
    </submittedName>
</protein>
<evidence type="ECO:0000256" key="2">
    <source>
        <dbReference type="ARBA" id="ARBA00022759"/>
    </source>
</evidence>
<reference evidence="5 6" key="1">
    <citation type="submission" date="2018-05" db="EMBL/GenBank/DDBJ databases">
        <title>Brumimicrobium oceani sp. nov., isolated from coastal sediment.</title>
        <authorList>
            <person name="Kou Y."/>
        </authorList>
    </citation>
    <scope>NUCLEOTIDE SEQUENCE [LARGE SCALE GENOMIC DNA]</scope>
    <source>
        <strain evidence="5 6">C305</strain>
    </source>
</reference>
<proteinExistence type="predicted"/>
<evidence type="ECO:0000259" key="4">
    <source>
        <dbReference type="SMART" id="SM00927"/>
    </source>
</evidence>
<dbReference type="InterPro" id="IPR011335">
    <property type="entry name" value="Restrct_endonuc-II-like"/>
</dbReference>
<dbReference type="Proteomes" id="UP000245370">
    <property type="component" value="Unassembled WGS sequence"/>
</dbReference>
<dbReference type="REBASE" id="316546">
    <property type="entry name" value="Bsp305ORF5635P"/>
</dbReference>
<evidence type="ECO:0000256" key="1">
    <source>
        <dbReference type="ARBA" id="ARBA00022722"/>
    </source>
</evidence>
<dbReference type="InterPro" id="IPR011337">
    <property type="entry name" value="DNA_rep_MutH/RE_typeII_Sau3AI"/>
</dbReference>
<evidence type="ECO:0000313" key="5">
    <source>
        <dbReference type="EMBL" id="PWH86035.1"/>
    </source>
</evidence>
<dbReference type="RefSeq" id="WP_109358843.1">
    <property type="nucleotide sequence ID" value="NZ_QFRJ01000003.1"/>
</dbReference>
<comment type="caution">
    <text evidence="5">The sequence shown here is derived from an EMBL/GenBank/DDBJ whole genome shotgun (WGS) entry which is preliminary data.</text>
</comment>